<dbReference type="Proteomes" id="UP001165186">
    <property type="component" value="Unassembled WGS sequence"/>
</dbReference>
<name>A0ACB5S2T1_9PEZI</name>
<organism evidence="1 2">
    <name type="scientific">Neofusicoccum parvum</name>
    <dbReference type="NCBI Taxonomy" id="310453"/>
    <lineage>
        <taxon>Eukaryota</taxon>
        <taxon>Fungi</taxon>
        <taxon>Dikarya</taxon>
        <taxon>Ascomycota</taxon>
        <taxon>Pezizomycotina</taxon>
        <taxon>Dothideomycetes</taxon>
        <taxon>Dothideomycetes incertae sedis</taxon>
        <taxon>Botryosphaeriales</taxon>
        <taxon>Botryosphaeriaceae</taxon>
        <taxon>Neofusicoccum</taxon>
    </lineage>
</organism>
<gene>
    <name evidence="1" type="primary">g12071</name>
    <name evidence="1" type="ORF">NpPPO83_00012071</name>
</gene>
<evidence type="ECO:0000313" key="1">
    <source>
        <dbReference type="EMBL" id="GME27023.1"/>
    </source>
</evidence>
<sequence length="138" mass="14816">MPLITDISDHHAPHPARTTNPPIPSKLLRKQSSHSLVARSVLMNNTIPPYRLDGPAQNSDHHHSPRQLPVRPPPQSQSPRIQHNASSRAPGSLDGHENDLKLPPSAAGAQLHHALAAYGVGHALSDTPMPTAPSSPRM</sequence>
<reference evidence="1" key="1">
    <citation type="submission" date="2024-09" db="EMBL/GenBank/DDBJ databases">
        <title>Draft Genome Sequences of Neofusicoccum parvum.</title>
        <authorList>
            <person name="Ashida A."/>
            <person name="Camagna M."/>
            <person name="Tanaka A."/>
            <person name="Takemoto D."/>
        </authorList>
    </citation>
    <scope>NUCLEOTIDE SEQUENCE</scope>
    <source>
        <strain evidence="1">PPO83</strain>
    </source>
</reference>
<accession>A0ACB5S2T1</accession>
<dbReference type="EMBL" id="BSXG01000033">
    <property type="protein sequence ID" value="GME27023.1"/>
    <property type="molecule type" value="Genomic_DNA"/>
</dbReference>
<protein>
    <submittedName>
        <fullName evidence="1">6-phosphofructo-2-kinase 1</fullName>
    </submittedName>
</protein>
<comment type="caution">
    <text evidence="1">The sequence shown here is derived from an EMBL/GenBank/DDBJ whole genome shotgun (WGS) entry which is preliminary data.</text>
</comment>
<proteinExistence type="predicted"/>
<keyword evidence="2" id="KW-1185">Reference proteome</keyword>
<evidence type="ECO:0000313" key="2">
    <source>
        <dbReference type="Proteomes" id="UP001165186"/>
    </source>
</evidence>